<dbReference type="InterPro" id="IPR041588">
    <property type="entry name" value="Integrase_H2C2"/>
</dbReference>
<dbReference type="Proteomes" id="UP001168877">
    <property type="component" value="Unassembled WGS sequence"/>
</dbReference>
<evidence type="ECO:0000313" key="3">
    <source>
        <dbReference type="Proteomes" id="UP001168877"/>
    </source>
</evidence>
<comment type="caution">
    <text evidence="2">The sequence shown here is derived from an EMBL/GenBank/DDBJ whole genome shotgun (WGS) entry which is preliminary data.</text>
</comment>
<keyword evidence="3" id="KW-1185">Reference proteome</keyword>
<dbReference type="EMBL" id="JAUESC010000001">
    <property type="protein sequence ID" value="KAK0608268.1"/>
    <property type="molecule type" value="Genomic_DNA"/>
</dbReference>
<dbReference type="FunFam" id="1.10.340.70:FF:000001">
    <property type="entry name" value="Retrovirus-related Pol polyprotein from transposon gypsy-like Protein"/>
    <property type="match status" value="1"/>
</dbReference>
<reference evidence="2" key="2">
    <citation type="submission" date="2023-06" db="EMBL/GenBank/DDBJ databases">
        <authorList>
            <person name="Swenson N.G."/>
            <person name="Wegrzyn J.L."/>
            <person name="Mcevoy S.L."/>
        </authorList>
    </citation>
    <scope>NUCLEOTIDE SEQUENCE</scope>
    <source>
        <strain evidence="2">NS2018</strain>
        <tissue evidence="2">Leaf</tissue>
    </source>
</reference>
<evidence type="ECO:0000313" key="2">
    <source>
        <dbReference type="EMBL" id="KAK0608268.1"/>
    </source>
</evidence>
<evidence type="ECO:0000259" key="1">
    <source>
        <dbReference type="Pfam" id="PF17921"/>
    </source>
</evidence>
<sequence length="295" mass="32326">MFLPSFTSPASYNGSTSRIQAAAPATSTRSQAPTAAAVDQIPLHRSVLCQQPSSEFHMPVVQPTTCMPQSFDDSCEEVDHVVGTHVSIVESLTPDNCEEVDHAAGTLVYIVESLTPDKIEEVEVLDVGIPTASGGSVMHKSGASNRVADALSRRSNLLSKMTVSVPGFETFRELLQADPYFGPIMTNLGSFENRDFLLVDGFLFRGNQLCVPAGSLRLHILKELHGEGHVGRDRTLQLIKDSYFWPTIWREVDRYVERCQVCQVAKGKATNAGLYMPLPVPSQPWTELSMDFVLG</sequence>
<protein>
    <recommendedName>
        <fullName evidence="1">Integrase zinc-binding domain-containing protein</fullName>
    </recommendedName>
</protein>
<accession>A0AA39TVN0</accession>
<dbReference type="PANTHER" id="PTHR37984">
    <property type="entry name" value="PROTEIN CBG26694"/>
    <property type="match status" value="1"/>
</dbReference>
<dbReference type="InterPro" id="IPR050951">
    <property type="entry name" value="Retrovirus_Pol_polyprotein"/>
</dbReference>
<gene>
    <name evidence="2" type="ORF">LWI29_028119</name>
</gene>
<dbReference type="Gene3D" id="1.10.340.70">
    <property type="match status" value="1"/>
</dbReference>
<name>A0AA39TVN0_ACESA</name>
<organism evidence="2 3">
    <name type="scientific">Acer saccharum</name>
    <name type="common">Sugar maple</name>
    <dbReference type="NCBI Taxonomy" id="4024"/>
    <lineage>
        <taxon>Eukaryota</taxon>
        <taxon>Viridiplantae</taxon>
        <taxon>Streptophyta</taxon>
        <taxon>Embryophyta</taxon>
        <taxon>Tracheophyta</taxon>
        <taxon>Spermatophyta</taxon>
        <taxon>Magnoliopsida</taxon>
        <taxon>eudicotyledons</taxon>
        <taxon>Gunneridae</taxon>
        <taxon>Pentapetalae</taxon>
        <taxon>rosids</taxon>
        <taxon>malvids</taxon>
        <taxon>Sapindales</taxon>
        <taxon>Sapindaceae</taxon>
        <taxon>Hippocastanoideae</taxon>
        <taxon>Acereae</taxon>
        <taxon>Acer</taxon>
    </lineage>
</organism>
<reference evidence="2" key="1">
    <citation type="journal article" date="2022" name="Plant J.">
        <title>Strategies of tolerance reflected in two North American maple genomes.</title>
        <authorList>
            <person name="McEvoy S.L."/>
            <person name="Sezen U.U."/>
            <person name="Trouern-Trend A."/>
            <person name="McMahon S.M."/>
            <person name="Schaberg P.G."/>
            <person name="Yang J."/>
            <person name="Wegrzyn J.L."/>
            <person name="Swenson N.G."/>
        </authorList>
    </citation>
    <scope>NUCLEOTIDE SEQUENCE</scope>
    <source>
        <strain evidence="2">NS2018</strain>
    </source>
</reference>
<dbReference type="Pfam" id="PF17921">
    <property type="entry name" value="Integrase_H2C2"/>
    <property type="match status" value="1"/>
</dbReference>
<proteinExistence type="predicted"/>
<feature type="domain" description="Integrase zinc-binding" evidence="1">
    <location>
        <begin position="215"/>
        <end position="266"/>
    </location>
</feature>
<dbReference type="PANTHER" id="PTHR37984:SF5">
    <property type="entry name" value="PROTEIN NYNRIN-LIKE"/>
    <property type="match status" value="1"/>
</dbReference>
<dbReference type="AlphaFoldDB" id="A0AA39TVN0"/>